<proteinExistence type="predicted"/>
<name>Q2GJG6_ANAPZ</name>
<protein>
    <submittedName>
        <fullName evidence="1">Uncharacterized protein</fullName>
    </submittedName>
</protein>
<gene>
    <name evidence="1" type="ordered locus">APH_0912</name>
</gene>
<dbReference type="EMBL" id="CP000235">
    <property type="protein sequence ID" value="ABD43469.1"/>
    <property type="molecule type" value="Genomic_DNA"/>
</dbReference>
<dbReference type="EnsemblBacteria" id="ABD43469">
    <property type="protein sequence ID" value="ABD43469"/>
    <property type="gene ID" value="APH_0912"/>
</dbReference>
<dbReference type="PaxDb" id="212042-APH_0912"/>
<dbReference type="KEGG" id="aph:APH_0912"/>
<organism evidence="1 2">
    <name type="scientific">Anaplasma phagocytophilum (strain HZ)</name>
    <dbReference type="NCBI Taxonomy" id="212042"/>
    <lineage>
        <taxon>Bacteria</taxon>
        <taxon>Pseudomonadati</taxon>
        <taxon>Pseudomonadota</taxon>
        <taxon>Alphaproteobacteria</taxon>
        <taxon>Rickettsiales</taxon>
        <taxon>Anaplasmataceae</taxon>
        <taxon>Anaplasma</taxon>
        <taxon>phagocytophilum group</taxon>
    </lineage>
</organism>
<accession>Q2GJG6</accession>
<dbReference type="HOGENOM" id="CLU_3401857_0_0_5"/>
<evidence type="ECO:0000313" key="1">
    <source>
        <dbReference type="EMBL" id="ABD43469.1"/>
    </source>
</evidence>
<dbReference type="AlphaFoldDB" id="Q2GJG6"/>
<dbReference type="Proteomes" id="UP000001943">
    <property type="component" value="Chromosome"/>
</dbReference>
<sequence length="30" mass="3472">MEIILCLEGVFSCWKKGSQYILLQGRCSCY</sequence>
<reference evidence="1 2" key="1">
    <citation type="journal article" date="2006" name="PLoS Genet.">
        <title>Comparative genomics of emerging human ehrlichiosis agents.</title>
        <authorList>
            <person name="Dunning Hotopp J.C."/>
            <person name="Lin M."/>
            <person name="Madupu R."/>
            <person name="Crabtree J."/>
            <person name="Angiuoli S.V."/>
            <person name="Eisen J.A."/>
            <person name="Seshadri R."/>
            <person name="Ren Q."/>
            <person name="Wu M."/>
            <person name="Utterback T.R."/>
            <person name="Smith S."/>
            <person name="Lewis M."/>
            <person name="Khouri H."/>
            <person name="Zhang C."/>
            <person name="Niu H."/>
            <person name="Lin Q."/>
            <person name="Ohashi N."/>
            <person name="Zhi N."/>
            <person name="Nelson W."/>
            <person name="Brinkac L.M."/>
            <person name="Dodson R.J."/>
            <person name="Rosovitz M.J."/>
            <person name="Sundaram J."/>
            <person name="Daugherty S.C."/>
            <person name="Davidsen T."/>
            <person name="Durkin A.S."/>
            <person name="Gwinn M."/>
            <person name="Haft D.H."/>
            <person name="Selengut J.D."/>
            <person name="Sullivan S.A."/>
            <person name="Zafar N."/>
            <person name="Zhou L."/>
            <person name="Benahmed F."/>
            <person name="Forberger H."/>
            <person name="Halpin R."/>
            <person name="Mulligan S."/>
            <person name="Robinson J."/>
            <person name="White O."/>
            <person name="Rikihisa Y."/>
            <person name="Tettelin H."/>
        </authorList>
    </citation>
    <scope>NUCLEOTIDE SEQUENCE [LARGE SCALE GENOMIC DNA]</scope>
    <source>
        <strain evidence="1 2">HZ</strain>
    </source>
</reference>
<evidence type="ECO:0000313" key="2">
    <source>
        <dbReference type="Proteomes" id="UP000001943"/>
    </source>
</evidence>
<keyword evidence="2" id="KW-1185">Reference proteome</keyword>